<gene>
    <name evidence="2" type="primary">lytR_56</name>
    <name evidence="2" type="ORF">SDC9_158559</name>
</gene>
<name>A0A645FA62_9ZZZZ</name>
<accession>A0A645FA62</accession>
<proteinExistence type="predicted"/>
<dbReference type="InterPro" id="IPR004474">
    <property type="entry name" value="LytR_CpsA_psr"/>
</dbReference>
<dbReference type="EMBL" id="VSSQ01057454">
    <property type="protein sequence ID" value="MPN11258.1"/>
    <property type="molecule type" value="Genomic_DNA"/>
</dbReference>
<reference evidence="2" key="1">
    <citation type="submission" date="2019-08" db="EMBL/GenBank/DDBJ databases">
        <authorList>
            <person name="Kucharzyk K."/>
            <person name="Murdoch R.W."/>
            <person name="Higgins S."/>
            <person name="Loffler F."/>
        </authorList>
    </citation>
    <scope>NUCLEOTIDE SEQUENCE</scope>
</reference>
<dbReference type="PANTHER" id="PTHR33392">
    <property type="entry name" value="POLYISOPRENYL-TEICHOIC ACID--PEPTIDOGLYCAN TEICHOIC ACID TRANSFERASE TAGU"/>
    <property type="match status" value="1"/>
</dbReference>
<dbReference type="Pfam" id="PF03816">
    <property type="entry name" value="LytR_cpsA_psr"/>
    <property type="match status" value="1"/>
</dbReference>
<dbReference type="InterPro" id="IPR050922">
    <property type="entry name" value="LytR/CpsA/Psr_CW_biosynth"/>
</dbReference>
<sequence>MQHLDGKHALQLIRYRRYPEGDIQRVRVQQDFIRELIRQKLTPALINQAPDLFKEITRNVKTNFTVSDFVEYKDILTPLLNGDVKTYTLPGSAKYIDRISYFIADTEQARALIREHFSEG</sequence>
<organism evidence="2">
    <name type="scientific">bioreactor metagenome</name>
    <dbReference type="NCBI Taxonomy" id="1076179"/>
    <lineage>
        <taxon>unclassified sequences</taxon>
        <taxon>metagenomes</taxon>
        <taxon>ecological metagenomes</taxon>
    </lineage>
</organism>
<dbReference type="PANTHER" id="PTHR33392:SF6">
    <property type="entry name" value="POLYISOPRENYL-TEICHOIC ACID--PEPTIDOGLYCAN TEICHOIC ACID TRANSFERASE TAGU"/>
    <property type="match status" value="1"/>
</dbReference>
<comment type="caution">
    <text evidence="2">The sequence shown here is derived from an EMBL/GenBank/DDBJ whole genome shotgun (WGS) entry which is preliminary data.</text>
</comment>
<protein>
    <submittedName>
        <fullName evidence="2">Transcriptional regulator LytR</fullName>
    </submittedName>
</protein>
<evidence type="ECO:0000259" key="1">
    <source>
        <dbReference type="Pfam" id="PF03816"/>
    </source>
</evidence>
<dbReference type="AlphaFoldDB" id="A0A645FA62"/>
<feature type="domain" description="Cell envelope-related transcriptional attenuator" evidence="1">
    <location>
        <begin position="2"/>
        <end position="39"/>
    </location>
</feature>
<evidence type="ECO:0000313" key="2">
    <source>
        <dbReference type="EMBL" id="MPN11258.1"/>
    </source>
</evidence>
<dbReference type="Gene3D" id="3.40.630.190">
    <property type="entry name" value="LCP protein"/>
    <property type="match status" value="1"/>
</dbReference>